<dbReference type="PANTHER" id="PTHR11735">
    <property type="entry name" value="TRNA N6-ADENOSINE THREONYLCARBAMOYLTRANSFERASE"/>
    <property type="match status" value="1"/>
</dbReference>
<dbReference type="InterPro" id="IPR000905">
    <property type="entry name" value="Gcp-like_dom"/>
</dbReference>
<dbReference type="eggNOG" id="COG1214">
    <property type="taxonomic scope" value="Bacteria"/>
</dbReference>
<protein>
    <submittedName>
        <fullName evidence="2">T(6)A37 threonylcarbamoyladenosine biosynthesis protein</fullName>
    </submittedName>
</protein>
<dbReference type="InterPro" id="IPR043129">
    <property type="entry name" value="ATPase_NBD"/>
</dbReference>
<dbReference type="STRING" id="1454004.AW11_01251"/>
<proteinExistence type="predicted"/>
<organism evidence="2 3">
    <name type="scientific">Accumulibacter regalis</name>
    <dbReference type="NCBI Taxonomy" id="522306"/>
    <lineage>
        <taxon>Bacteria</taxon>
        <taxon>Pseudomonadati</taxon>
        <taxon>Pseudomonadota</taxon>
        <taxon>Betaproteobacteria</taxon>
        <taxon>Candidatus Accumulibacter</taxon>
    </lineage>
</organism>
<dbReference type="PANTHER" id="PTHR11735:SF11">
    <property type="entry name" value="TRNA THREONYLCARBAMOYLADENOSINE BIOSYNTHESIS PROTEIN TSAB"/>
    <property type="match status" value="1"/>
</dbReference>
<evidence type="ECO:0000313" key="3">
    <source>
        <dbReference type="Proteomes" id="UP000022141"/>
    </source>
</evidence>
<name>A0A011PQQ5_ACCRE</name>
<evidence type="ECO:0000313" key="2">
    <source>
        <dbReference type="EMBL" id="EXI89761.1"/>
    </source>
</evidence>
<dbReference type="AlphaFoldDB" id="A0A011PQQ5"/>
<dbReference type="Gene3D" id="3.30.420.40">
    <property type="match status" value="2"/>
</dbReference>
<dbReference type="GO" id="GO:0002949">
    <property type="term" value="P:tRNA threonylcarbamoyladenosine modification"/>
    <property type="evidence" value="ECO:0007669"/>
    <property type="project" value="InterPro"/>
</dbReference>
<dbReference type="NCBIfam" id="TIGR03725">
    <property type="entry name" value="T6A_YeaZ"/>
    <property type="match status" value="1"/>
</dbReference>
<feature type="domain" description="Gcp-like" evidence="1">
    <location>
        <begin position="36"/>
        <end position="129"/>
    </location>
</feature>
<reference evidence="2" key="1">
    <citation type="submission" date="2014-02" db="EMBL/GenBank/DDBJ databases">
        <title>Expanding our view of genomic diversity in Candidatus Accumulibacter clades.</title>
        <authorList>
            <person name="Skennerton C.T."/>
            <person name="Barr J.J."/>
            <person name="Slater F.R."/>
            <person name="Bond P.L."/>
            <person name="Tyson G.W."/>
        </authorList>
    </citation>
    <scope>NUCLEOTIDE SEQUENCE [LARGE SCALE GENOMIC DNA]</scope>
</reference>
<dbReference type="CDD" id="cd24032">
    <property type="entry name" value="ASKHA_NBD_TsaB"/>
    <property type="match status" value="1"/>
</dbReference>
<sequence>MQRMNLLAIETSTELGSIALWREGELLRRACPIGVAHSETLLPLIRATLGELGLRFADLNAIAFAAGPGSFTGLRVACGVAQGLAFAHDLPVIPVGTLEAMALSGAGQRVIVALDARMGEVYYAFYVGGVALAAVAVCDPAALPLPESSGWLACGNGLKAYPALRERLSPCVYEWQPELMPDAGCVARLAAVRLAHGETVDAADAAPLYVRNKVAQTVAERLANGGKA</sequence>
<dbReference type="SUPFAM" id="SSF53067">
    <property type="entry name" value="Actin-like ATPase domain"/>
    <property type="match status" value="2"/>
</dbReference>
<dbReference type="PATRIC" id="fig|1454004.3.peg.1305"/>
<dbReference type="EMBL" id="JEMY01000013">
    <property type="protein sequence ID" value="EXI89761.1"/>
    <property type="molecule type" value="Genomic_DNA"/>
</dbReference>
<evidence type="ECO:0000259" key="1">
    <source>
        <dbReference type="Pfam" id="PF00814"/>
    </source>
</evidence>
<comment type="caution">
    <text evidence="2">The sequence shown here is derived from an EMBL/GenBank/DDBJ whole genome shotgun (WGS) entry which is preliminary data.</text>
</comment>
<dbReference type="Proteomes" id="UP000022141">
    <property type="component" value="Unassembled WGS sequence"/>
</dbReference>
<gene>
    <name evidence="2" type="primary">gcp_2</name>
    <name evidence="2" type="ORF">AW11_01251</name>
</gene>
<accession>A0A011PQQ5</accession>
<keyword evidence="3" id="KW-1185">Reference proteome</keyword>
<dbReference type="Pfam" id="PF00814">
    <property type="entry name" value="TsaD"/>
    <property type="match status" value="1"/>
</dbReference>
<dbReference type="InterPro" id="IPR022496">
    <property type="entry name" value="T6A_TsaB"/>
</dbReference>
<dbReference type="GO" id="GO:0005829">
    <property type="term" value="C:cytosol"/>
    <property type="evidence" value="ECO:0007669"/>
    <property type="project" value="TreeGrafter"/>
</dbReference>